<name>A0A9W8AXM3_9FUNG</name>
<dbReference type="PANTHER" id="PTHR34105">
    <property type="entry name" value="PROLINE-, GLUTAMIC ACID- AND LEUCINE-RICH PROTEIN 1"/>
    <property type="match status" value="1"/>
</dbReference>
<dbReference type="Proteomes" id="UP001151582">
    <property type="component" value="Unassembled WGS sequence"/>
</dbReference>
<gene>
    <name evidence="2" type="ORF">H4R34_006189</name>
</gene>
<comment type="caution">
    <text evidence="2">The sequence shown here is derived from an EMBL/GenBank/DDBJ whole genome shotgun (WGS) entry which is preliminary data.</text>
</comment>
<feature type="non-terminal residue" evidence="2">
    <location>
        <position position="218"/>
    </location>
</feature>
<sequence length="218" mass="23223">MPPVSDDYIQSLPRLVRQADTLIQALTRLLTFKMATPVLIPLPELLDLGTRLAHLGPELAPRADQDRAAVCLVGSFSSQFHRMAQELLTVLVVVTKTGLFTHLQTLCGAVTTLLAHRGPASGRAATYALTCLCINTYGAGFAQALPKAFYSHLVPDIVAIAQPKQTNSNNTSSLTTAPGSSNALASRNSKRPGKKRRTESATSTDLSAPSPSQHQLAP</sequence>
<evidence type="ECO:0000256" key="1">
    <source>
        <dbReference type="SAM" id="MobiDB-lite"/>
    </source>
</evidence>
<protein>
    <submittedName>
        <fullName evidence="2">Uncharacterized protein</fullName>
    </submittedName>
</protein>
<feature type="compositionally biased region" description="Polar residues" evidence="1">
    <location>
        <begin position="177"/>
        <end position="187"/>
    </location>
</feature>
<organism evidence="2 3">
    <name type="scientific">Dimargaris verticillata</name>
    <dbReference type="NCBI Taxonomy" id="2761393"/>
    <lineage>
        <taxon>Eukaryota</taxon>
        <taxon>Fungi</taxon>
        <taxon>Fungi incertae sedis</taxon>
        <taxon>Zoopagomycota</taxon>
        <taxon>Kickxellomycotina</taxon>
        <taxon>Dimargaritomycetes</taxon>
        <taxon>Dimargaritales</taxon>
        <taxon>Dimargaritaceae</taxon>
        <taxon>Dimargaris</taxon>
    </lineage>
</organism>
<keyword evidence="3" id="KW-1185">Reference proteome</keyword>
<proteinExistence type="predicted"/>
<evidence type="ECO:0000313" key="2">
    <source>
        <dbReference type="EMBL" id="KAJ1969193.1"/>
    </source>
</evidence>
<dbReference type="PANTHER" id="PTHR34105:SF1">
    <property type="entry name" value="PROLINE-, GLUTAMIC ACID- AND LEUCINE-RICH PROTEIN 1"/>
    <property type="match status" value="1"/>
</dbReference>
<dbReference type="AlphaFoldDB" id="A0A9W8AXM3"/>
<dbReference type="EMBL" id="JANBQB010001979">
    <property type="protein sequence ID" value="KAJ1969193.1"/>
    <property type="molecule type" value="Genomic_DNA"/>
</dbReference>
<dbReference type="OrthoDB" id="20900at2759"/>
<feature type="region of interest" description="Disordered" evidence="1">
    <location>
        <begin position="165"/>
        <end position="218"/>
    </location>
</feature>
<feature type="compositionally biased region" description="Basic residues" evidence="1">
    <location>
        <begin position="188"/>
        <end position="197"/>
    </location>
</feature>
<feature type="compositionally biased region" description="Polar residues" evidence="1">
    <location>
        <begin position="200"/>
        <end position="218"/>
    </location>
</feature>
<evidence type="ECO:0000313" key="3">
    <source>
        <dbReference type="Proteomes" id="UP001151582"/>
    </source>
</evidence>
<feature type="compositionally biased region" description="Low complexity" evidence="1">
    <location>
        <begin position="166"/>
        <end position="176"/>
    </location>
</feature>
<dbReference type="GO" id="GO:0006364">
    <property type="term" value="P:rRNA processing"/>
    <property type="evidence" value="ECO:0007669"/>
    <property type="project" value="TreeGrafter"/>
</dbReference>
<dbReference type="GO" id="GO:0005634">
    <property type="term" value="C:nucleus"/>
    <property type="evidence" value="ECO:0007669"/>
    <property type="project" value="TreeGrafter"/>
</dbReference>
<accession>A0A9W8AXM3</accession>
<reference evidence="2" key="1">
    <citation type="submission" date="2022-07" db="EMBL/GenBank/DDBJ databases">
        <title>Phylogenomic reconstructions and comparative analyses of Kickxellomycotina fungi.</title>
        <authorList>
            <person name="Reynolds N.K."/>
            <person name="Stajich J.E."/>
            <person name="Barry K."/>
            <person name="Grigoriev I.V."/>
            <person name="Crous P."/>
            <person name="Smith M.E."/>
        </authorList>
    </citation>
    <scope>NUCLEOTIDE SEQUENCE</scope>
    <source>
        <strain evidence="2">RSA 567</strain>
    </source>
</reference>